<organism evidence="1 2">
    <name type="scientific">Methylobacterium currus</name>
    <dbReference type="NCBI Taxonomy" id="2051553"/>
    <lineage>
        <taxon>Bacteria</taxon>
        <taxon>Pseudomonadati</taxon>
        <taxon>Pseudomonadota</taxon>
        <taxon>Alphaproteobacteria</taxon>
        <taxon>Hyphomicrobiales</taxon>
        <taxon>Methylobacteriaceae</taxon>
        <taxon>Methylobacterium</taxon>
    </lineage>
</organism>
<dbReference type="SUPFAM" id="SSF53335">
    <property type="entry name" value="S-adenosyl-L-methionine-dependent methyltransferases"/>
    <property type="match status" value="1"/>
</dbReference>
<dbReference type="RefSeq" id="WP_099952064.1">
    <property type="nucleotide sequence ID" value="NZ_CP028843.1"/>
</dbReference>
<dbReference type="Gene3D" id="3.40.50.150">
    <property type="entry name" value="Vaccinia Virus protein VP39"/>
    <property type="match status" value="1"/>
</dbReference>
<sequence length="274" mass="30487">MTMADPTAQLETDASYLPPRAVDDPATCAFNHTIDLPGHGTMAGAWDLRAGLDDYLGHVAVAGKRALDFGATSGFLGFAMEARGAEVVSYDFAGDACWEMVPYPDFERAVIAPEIRNHLRRFENAYWYSHAALNSRARRAGGSLYDVPEAIGPVDVAVLGNALARLRDPFRALHGALRLTRETVVVTEMLPKSLQFLRYLPRRIGLPLFLLPRTDQRIRFDAWWTIAPTTMQELLAILGFGESAVTYHRQLLLGQKRLCYTVVARRTEPTNPEL</sequence>
<evidence type="ECO:0000313" key="2">
    <source>
        <dbReference type="Proteomes" id="UP000244755"/>
    </source>
</evidence>
<keyword evidence="2" id="KW-1185">Reference proteome</keyword>
<dbReference type="InterPro" id="IPR029063">
    <property type="entry name" value="SAM-dependent_MTases_sf"/>
</dbReference>
<gene>
    <name evidence="1" type="ORF">DA075_03710</name>
</gene>
<reference evidence="1 2" key="1">
    <citation type="submission" date="2018-04" db="EMBL/GenBank/DDBJ databases">
        <title>Methylobacterium sp. PR1016A genome.</title>
        <authorList>
            <person name="Park W."/>
        </authorList>
    </citation>
    <scope>NUCLEOTIDE SEQUENCE [LARGE SCALE GENOMIC DNA]</scope>
    <source>
        <strain evidence="1 2">PR1016A</strain>
    </source>
</reference>
<evidence type="ECO:0000313" key="1">
    <source>
        <dbReference type="EMBL" id="AWB20149.1"/>
    </source>
</evidence>
<dbReference type="AlphaFoldDB" id="A0A2R4WF64"/>
<dbReference type="OrthoDB" id="9765084at2"/>
<dbReference type="Proteomes" id="UP000244755">
    <property type="component" value="Chromosome 1"/>
</dbReference>
<proteinExistence type="predicted"/>
<dbReference type="EMBL" id="CP028843">
    <property type="protein sequence ID" value="AWB20149.1"/>
    <property type="molecule type" value="Genomic_DNA"/>
</dbReference>
<accession>A0A2R4WF64</accession>
<dbReference type="KEGG" id="mee:DA075_03710"/>
<evidence type="ECO:0008006" key="3">
    <source>
        <dbReference type="Google" id="ProtNLM"/>
    </source>
</evidence>
<name>A0A2R4WF64_9HYPH</name>
<protein>
    <recommendedName>
        <fullName evidence="3">Class I SAM-dependent methyltransferase</fullName>
    </recommendedName>
</protein>